<evidence type="ECO:0000313" key="7">
    <source>
        <dbReference type="Proteomes" id="UP001209276"/>
    </source>
</evidence>
<accession>A0A378ZD34</accession>
<dbReference type="EMBL" id="QYZD01000002">
    <property type="protein sequence ID" value="RJG25962.1"/>
    <property type="molecule type" value="Genomic_DNA"/>
</dbReference>
<evidence type="ECO:0000259" key="1">
    <source>
        <dbReference type="Pfam" id="PF12652"/>
    </source>
</evidence>
<dbReference type="OrthoDB" id="9804099at2"/>
<evidence type="ECO:0000313" key="2">
    <source>
        <dbReference type="EMBL" id="MCY9610563.1"/>
    </source>
</evidence>
<evidence type="ECO:0000313" key="6">
    <source>
        <dbReference type="Proteomes" id="UP000315377"/>
    </source>
</evidence>
<keyword evidence="4" id="KW-0946">Virion</keyword>
<name>A0A378ZD34_PANTH</name>
<dbReference type="RefSeq" id="WP_087442962.1">
    <property type="nucleotide sequence ID" value="NZ_CABMNB010000029.1"/>
</dbReference>
<proteinExistence type="predicted"/>
<dbReference type="Proteomes" id="UP001209276">
    <property type="component" value="Unassembled WGS sequence"/>
</dbReference>
<evidence type="ECO:0000313" key="4">
    <source>
        <dbReference type="EMBL" id="RJG25962.1"/>
    </source>
</evidence>
<sequence>MSTHGTHPFCTQEYYDSLLQLQEIDFVLIELNLYLDTHPEDNQAIQQFNHYVHERMKVARHFQERFGPLQAGGFYSKCPWSWTDTPWPWQV</sequence>
<dbReference type="PIRSF" id="PIRSF010606">
    <property type="entry name" value="Spore_coat_CotJB"/>
    <property type="match status" value="1"/>
</dbReference>
<reference evidence="4 5" key="1">
    <citation type="submission" date="2018-09" db="EMBL/GenBank/DDBJ databases">
        <title>Paenibacillus SK2017-BO5.</title>
        <authorList>
            <person name="Piskunova J.V."/>
            <person name="Dubiley S.A."/>
            <person name="Severinov K.V."/>
        </authorList>
    </citation>
    <scope>NUCLEOTIDE SEQUENCE [LARGE SCALE GENOMIC DNA]</scope>
    <source>
        <strain evidence="4 5">BO5</strain>
    </source>
</reference>
<dbReference type="GeneID" id="76999590"/>
<dbReference type="InterPro" id="IPR016571">
    <property type="entry name" value="Spore_coat_assembly_CotJB"/>
</dbReference>
<protein>
    <submittedName>
        <fullName evidence="4">Spore coat protein CotJB</fullName>
    </submittedName>
</protein>
<dbReference type="Pfam" id="PF12652">
    <property type="entry name" value="CotJB"/>
    <property type="match status" value="1"/>
</dbReference>
<feature type="domain" description="Protein CotJB" evidence="1">
    <location>
        <begin position="17"/>
        <end position="90"/>
    </location>
</feature>
<evidence type="ECO:0000313" key="3">
    <source>
        <dbReference type="EMBL" id="QDM46676.1"/>
    </source>
</evidence>
<evidence type="ECO:0000313" key="5">
    <source>
        <dbReference type="Proteomes" id="UP000266177"/>
    </source>
</evidence>
<gene>
    <name evidence="4" type="ORF">DQX05_03420</name>
    <name evidence="3" type="ORF">FLT43_26895</name>
    <name evidence="2" type="ORF">M5W83_25780</name>
</gene>
<dbReference type="InterPro" id="IPR024207">
    <property type="entry name" value="CotJB_dom"/>
</dbReference>
<organism evidence="4 5">
    <name type="scientific">Paenibacillus thiaminolyticus</name>
    <name type="common">Bacillus thiaminolyticus</name>
    <dbReference type="NCBI Taxonomy" id="49283"/>
    <lineage>
        <taxon>Bacteria</taxon>
        <taxon>Bacillati</taxon>
        <taxon>Bacillota</taxon>
        <taxon>Bacilli</taxon>
        <taxon>Bacillales</taxon>
        <taxon>Paenibacillaceae</taxon>
        <taxon>Paenibacillus</taxon>
    </lineage>
</organism>
<dbReference type="Proteomes" id="UP000266177">
    <property type="component" value="Unassembled WGS sequence"/>
</dbReference>
<dbReference type="EMBL" id="CP041405">
    <property type="protein sequence ID" value="QDM46676.1"/>
    <property type="molecule type" value="Genomic_DNA"/>
</dbReference>
<dbReference type="AlphaFoldDB" id="A0A378ZD34"/>
<dbReference type="EMBL" id="JAMDMM010000059">
    <property type="protein sequence ID" value="MCY9610563.1"/>
    <property type="molecule type" value="Genomic_DNA"/>
</dbReference>
<keyword evidence="7" id="KW-1185">Reference proteome</keyword>
<keyword evidence="4" id="KW-0167">Capsid protein</keyword>
<reference evidence="3 6" key="2">
    <citation type="submission" date="2019-07" db="EMBL/GenBank/DDBJ databases">
        <title>Paenibacillus thiaminolyticus NRRL B-4156.</title>
        <authorList>
            <person name="Hehnly C."/>
            <person name="Zhang L."/>
        </authorList>
    </citation>
    <scope>NUCLEOTIDE SEQUENCE [LARGE SCALE GENOMIC DNA]</scope>
    <source>
        <strain evidence="3 6">NRRL B-4156</strain>
    </source>
</reference>
<dbReference type="Proteomes" id="UP000315377">
    <property type="component" value="Chromosome"/>
</dbReference>
<reference evidence="2 7" key="3">
    <citation type="submission" date="2022-05" db="EMBL/GenBank/DDBJ databases">
        <title>Genome Sequencing of Bee-Associated Microbes.</title>
        <authorList>
            <person name="Dunlap C."/>
        </authorList>
    </citation>
    <scope>NUCLEOTIDE SEQUENCE [LARGE SCALE GENOMIC DNA]</scope>
    <source>
        <strain evidence="2 7">NRRL B-14613</strain>
    </source>
</reference>